<sequence length="294" mass="32352">MNPDLEVVQIGRGESFKAWEHGYPFHTVRWHFHPEYEIHHVVATSGRYFVGDFIGEFEPGNLVLTGPNLPHNWVSNIPVGTCIPLRGRVVQFNEAFITDATNVFPELAACLPMLELSRRGALFSAATASAIGPMLKELVAAKGLRRIELFIGVLNAMSSATETRSLASSRYMPDPSGFMSAGVNQALSYINCHLTEPFSEGDLAGLTGQSASAFSRSFRRHTGMALVQYVNRLRINFACHLLMSEPAMTITDICFAAGFNNISNFNRHFLAQKGMAPSRFKTLLAQNVRAVEAA</sequence>
<reference evidence="7" key="1">
    <citation type="journal article" date="2017" name="Int J Environ Stud">
        <title>Does the Miocene-Pliocene relict legume Oxytropis triphylla form nitrogen-fixing nodules with a combination of bacterial strains?</title>
        <authorList>
            <person name="Safronova V."/>
            <person name="Belimov A."/>
            <person name="Sazanova A."/>
            <person name="Kuznetsova I."/>
            <person name="Popova J."/>
            <person name="Andronov E."/>
            <person name="Verkhozina A."/>
            <person name="Tikhonovich I."/>
        </authorList>
    </citation>
    <scope>NUCLEOTIDE SEQUENCE [LARGE SCALE GENOMIC DNA]</scope>
    <source>
        <strain evidence="7">Tri-38</strain>
    </source>
</reference>
<dbReference type="InterPro" id="IPR018060">
    <property type="entry name" value="HTH_AraC"/>
</dbReference>
<keyword evidence="2" id="KW-0238">DNA-binding</keyword>
<protein>
    <submittedName>
        <fullName evidence="6">AraC family transcriptional regulator</fullName>
    </submittedName>
</protein>
<evidence type="ECO:0000256" key="3">
    <source>
        <dbReference type="ARBA" id="ARBA00023159"/>
    </source>
</evidence>
<evidence type="ECO:0000313" key="6">
    <source>
        <dbReference type="EMBL" id="PIO41752.1"/>
    </source>
</evidence>
<feature type="domain" description="HTH araC/xylS-type" evidence="5">
    <location>
        <begin position="184"/>
        <end position="283"/>
    </location>
</feature>
<dbReference type="InterPro" id="IPR003313">
    <property type="entry name" value="AraC-bd"/>
</dbReference>
<keyword evidence="3" id="KW-0010">Activator</keyword>
<dbReference type="Pfam" id="PF02311">
    <property type="entry name" value="AraC_binding"/>
    <property type="match status" value="1"/>
</dbReference>
<comment type="caution">
    <text evidence="6">The sequence shown here is derived from an EMBL/GenBank/DDBJ whole genome shotgun (WGS) entry which is preliminary data.</text>
</comment>
<organism evidence="6 7">
    <name type="scientific">Phyllobacterium zundukense</name>
    <dbReference type="NCBI Taxonomy" id="1867719"/>
    <lineage>
        <taxon>Bacteria</taxon>
        <taxon>Pseudomonadati</taxon>
        <taxon>Pseudomonadota</taxon>
        <taxon>Alphaproteobacteria</taxon>
        <taxon>Hyphomicrobiales</taxon>
        <taxon>Phyllobacteriaceae</taxon>
        <taxon>Phyllobacterium</taxon>
    </lineage>
</organism>
<keyword evidence="4" id="KW-0804">Transcription</keyword>
<dbReference type="SUPFAM" id="SSF46689">
    <property type="entry name" value="Homeodomain-like"/>
    <property type="match status" value="2"/>
</dbReference>
<keyword evidence="7" id="KW-1185">Reference proteome</keyword>
<dbReference type="Proteomes" id="UP000232163">
    <property type="component" value="Unassembled WGS sequence"/>
</dbReference>
<dbReference type="SUPFAM" id="SSF51215">
    <property type="entry name" value="Regulatory protein AraC"/>
    <property type="match status" value="1"/>
</dbReference>
<dbReference type="OrthoDB" id="9816011at2"/>
<dbReference type="EMBL" id="MZMT01000056">
    <property type="protein sequence ID" value="PIO41752.1"/>
    <property type="molecule type" value="Genomic_DNA"/>
</dbReference>
<dbReference type="InterPro" id="IPR009057">
    <property type="entry name" value="Homeodomain-like_sf"/>
</dbReference>
<dbReference type="InterPro" id="IPR050204">
    <property type="entry name" value="AraC_XylS_family_regulators"/>
</dbReference>
<keyword evidence="1" id="KW-0805">Transcription regulation</keyword>
<dbReference type="PROSITE" id="PS00041">
    <property type="entry name" value="HTH_ARAC_FAMILY_1"/>
    <property type="match status" value="1"/>
</dbReference>
<dbReference type="RefSeq" id="WP_100001871.1">
    <property type="nucleotide sequence ID" value="NZ_CP017941.1"/>
</dbReference>
<evidence type="ECO:0000256" key="4">
    <source>
        <dbReference type="ARBA" id="ARBA00023163"/>
    </source>
</evidence>
<dbReference type="SMART" id="SM00342">
    <property type="entry name" value="HTH_ARAC"/>
    <property type="match status" value="1"/>
</dbReference>
<evidence type="ECO:0000256" key="2">
    <source>
        <dbReference type="ARBA" id="ARBA00023125"/>
    </source>
</evidence>
<dbReference type="Pfam" id="PF12833">
    <property type="entry name" value="HTH_18"/>
    <property type="match status" value="1"/>
</dbReference>
<dbReference type="InterPro" id="IPR018062">
    <property type="entry name" value="HTH_AraC-typ_CS"/>
</dbReference>
<dbReference type="GO" id="GO:0043565">
    <property type="term" value="F:sequence-specific DNA binding"/>
    <property type="evidence" value="ECO:0007669"/>
    <property type="project" value="InterPro"/>
</dbReference>
<accession>A0A2N9VQI4</accession>
<gene>
    <name evidence="6" type="ORF">B5P45_26860</name>
</gene>
<dbReference type="AlphaFoldDB" id="A0A2N9VQI4"/>
<dbReference type="KEGG" id="pht:BLM14_20910"/>
<dbReference type="PROSITE" id="PS01124">
    <property type="entry name" value="HTH_ARAC_FAMILY_2"/>
    <property type="match status" value="1"/>
</dbReference>
<dbReference type="InterPro" id="IPR037923">
    <property type="entry name" value="HTH-like"/>
</dbReference>
<evidence type="ECO:0000259" key="5">
    <source>
        <dbReference type="PROSITE" id="PS01124"/>
    </source>
</evidence>
<evidence type="ECO:0000313" key="7">
    <source>
        <dbReference type="Proteomes" id="UP000232163"/>
    </source>
</evidence>
<dbReference type="CDD" id="cd06976">
    <property type="entry name" value="cupin_MtlR-like_N"/>
    <property type="match status" value="1"/>
</dbReference>
<name>A0A2N9VQI4_9HYPH</name>
<proteinExistence type="predicted"/>
<dbReference type="Gene3D" id="1.10.10.60">
    <property type="entry name" value="Homeodomain-like"/>
    <property type="match status" value="2"/>
</dbReference>
<dbReference type="PANTHER" id="PTHR46796">
    <property type="entry name" value="HTH-TYPE TRANSCRIPTIONAL ACTIVATOR RHAS-RELATED"/>
    <property type="match status" value="1"/>
</dbReference>
<evidence type="ECO:0000256" key="1">
    <source>
        <dbReference type="ARBA" id="ARBA00023015"/>
    </source>
</evidence>
<dbReference type="GO" id="GO:0003700">
    <property type="term" value="F:DNA-binding transcription factor activity"/>
    <property type="evidence" value="ECO:0007669"/>
    <property type="project" value="InterPro"/>
</dbReference>